<evidence type="ECO:0000256" key="1">
    <source>
        <dbReference type="ARBA" id="ARBA00022553"/>
    </source>
</evidence>
<evidence type="ECO:0000256" key="4">
    <source>
        <dbReference type="ARBA" id="ARBA00023125"/>
    </source>
</evidence>
<dbReference type="GO" id="GO:0000156">
    <property type="term" value="F:phosphorelay response regulator activity"/>
    <property type="evidence" value="ECO:0007669"/>
    <property type="project" value="TreeGrafter"/>
</dbReference>
<dbReference type="InterPro" id="IPR001789">
    <property type="entry name" value="Sig_transdc_resp-reg_receiver"/>
</dbReference>
<accession>A0A645EMQ6</accession>
<comment type="caution">
    <text evidence="7">The sequence shown here is derived from an EMBL/GenBank/DDBJ whole genome shotgun (WGS) entry which is preliminary data.</text>
</comment>
<gene>
    <name evidence="7" type="primary">natR_7</name>
    <name evidence="7" type="ORF">SDC9_149625</name>
</gene>
<evidence type="ECO:0000256" key="2">
    <source>
        <dbReference type="ARBA" id="ARBA00023012"/>
    </source>
</evidence>
<keyword evidence="2" id="KW-0902">Two-component regulatory system</keyword>
<dbReference type="PANTHER" id="PTHR48111:SF1">
    <property type="entry name" value="TWO-COMPONENT RESPONSE REGULATOR ORR33"/>
    <property type="match status" value="1"/>
</dbReference>
<dbReference type="Pfam" id="PF04397">
    <property type="entry name" value="LytTR"/>
    <property type="match status" value="1"/>
</dbReference>
<reference evidence="7" key="1">
    <citation type="submission" date="2019-08" db="EMBL/GenBank/DDBJ databases">
        <authorList>
            <person name="Kucharzyk K."/>
            <person name="Murdoch R.W."/>
            <person name="Higgins S."/>
            <person name="Loffler F."/>
        </authorList>
    </citation>
    <scope>NUCLEOTIDE SEQUENCE</scope>
</reference>
<sequence length="248" mass="27891">MFRIAICDDEPEQLLIIRAAVKEFFSTRREHRHIVSEYGDPLALRRSIEEGRSFDILLLDTCMPGLSGMDIVRVSRRRCYQTEAIFLSASGEYAVDAFGLKAAHYLVKPFSQKQFDEAMERALKNLAAARLRTITVKLEGGNVRTLDMEEIVFIESSAHTQNIHMKNGGCVTAKQSMALLAEQLETLSPGQFVSPFKGYIINFHRVAAIDANGATMQDGTRIPIAKRSFRELRDKYFGCMFADGSGKR</sequence>
<evidence type="ECO:0000256" key="5">
    <source>
        <dbReference type="ARBA" id="ARBA00023163"/>
    </source>
</evidence>
<dbReference type="PROSITE" id="PS50110">
    <property type="entry name" value="RESPONSE_REGULATORY"/>
    <property type="match status" value="1"/>
</dbReference>
<keyword evidence="1" id="KW-0597">Phosphoprotein</keyword>
<dbReference type="InterPro" id="IPR011006">
    <property type="entry name" value="CheY-like_superfamily"/>
</dbReference>
<dbReference type="GO" id="GO:0032993">
    <property type="term" value="C:protein-DNA complex"/>
    <property type="evidence" value="ECO:0007669"/>
    <property type="project" value="TreeGrafter"/>
</dbReference>
<dbReference type="SMART" id="SM00448">
    <property type="entry name" value="REC"/>
    <property type="match status" value="1"/>
</dbReference>
<name>A0A645EMQ6_9ZZZZ</name>
<dbReference type="PANTHER" id="PTHR48111">
    <property type="entry name" value="REGULATOR OF RPOS"/>
    <property type="match status" value="1"/>
</dbReference>
<keyword evidence="3" id="KW-0805">Transcription regulation</keyword>
<keyword evidence="4" id="KW-0238">DNA-binding</keyword>
<dbReference type="Gene3D" id="3.40.50.2300">
    <property type="match status" value="1"/>
</dbReference>
<dbReference type="GO" id="GO:0005829">
    <property type="term" value="C:cytosol"/>
    <property type="evidence" value="ECO:0007669"/>
    <property type="project" value="TreeGrafter"/>
</dbReference>
<dbReference type="AlphaFoldDB" id="A0A645EMQ6"/>
<organism evidence="7">
    <name type="scientific">bioreactor metagenome</name>
    <dbReference type="NCBI Taxonomy" id="1076179"/>
    <lineage>
        <taxon>unclassified sequences</taxon>
        <taxon>metagenomes</taxon>
        <taxon>ecological metagenomes</taxon>
    </lineage>
</organism>
<dbReference type="GO" id="GO:0006355">
    <property type="term" value="P:regulation of DNA-templated transcription"/>
    <property type="evidence" value="ECO:0007669"/>
    <property type="project" value="TreeGrafter"/>
</dbReference>
<evidence type="ECO:0000256" key="3">
    <source>
        <dbReference type="ARBA" id="ARBA00023015"/>
    </source>
</evidence>
<evidence type="ECO:0000259" key="6">
    <source>
        <dbReference type="PROSITE" id="PS50110"/>
    </source>
</evidence>
<dbReference type="InterPro" id="IPR007492">
    <property type="entry name" value="LytTR_DNA-bd_dom"/>
</dbReference>
<evidence type="ECO:0000313" key="7">
    <source>
        <dbReference type="EMBL" id="MPN02409.1"/>
    </source>
</evidence>
<protein>
    <submittedName>
        <fullName evidence="7">Transcriptional regulatory protein NatR</fullName>
    </submittedName>
</protein>
<dbReference type="Gene3D" id="2.40.50.1020">
    <property type="entry name" value="LytTr DNA-binding domain"/>
    <property type="match status" value="1"/>
</dbReference>
<dbReference type="GO" id="GO:0000976">
    <property type="term" value="F:transcription cis-regulatory region binding"/>
    <property type="evidence" value="ECO:0007669"/>
    <property type="project" value="TreeGrafter"/>
</dbReference>
<proteinExistence type="predicted"/>
<dbReference type="InterPro" id="IPR039420">
    <property type="entry name" value="WalR-like"/>
</dbReference>
<dbReference type="SMART" id="SM00850">
    <property type="entry name" value="LytTR"/>
    <property type="match status" value="1"/>
</dbReference>
<keyword evidence="5" id="KW-0804">Transcription</keyword>
<feature type="domain" description="Response regulatory" evidence="6">
    <location>
        <begin position="3"/>
        <end position="123"/>
    </location>
</feature>
<dbReference type="Pfam" id="PF00072">
    <property type="entry name" value="Response_reg"/>
    <property type="match status" value="1"/>
</dbReference>
<dbReference type="EMBL" id="VSSQ01048355">
    <property type="protein sequence ID" value="MPN02409.1"/>
    <property type="molecule type" value="Genomic_DNA"/>
</dbReference>
<dbReference type="SUPFAM" id="SSF52172">
    <property type="entry name" value="CheY-like"/>
    <property type="match status" value="1"/>
</dbReference>